<evidence type="ECO:0000256" key="1">
    <source>
        <dbReference type="SAM" id="MobiDB-lite"/>
    </source>
</evidence>
<name>A0A455T740_9CHLR</name>
<feature type="transmembrane region" description="Helical" evidence="2">
    <location>
        <begin position="21"/>
        <end position="42"/>
    </location>
</feature>
<keyword evidence="2" id="KW-0812">Transmembrane</keyword>
<gene>
    <name evidence="3" type="ORF">KTA_23130</name>
</gene>
<dbReference type="EMBL" id="AP019377">
    <property type="protein sequence ID" value="BBH94114.1"/>
    <property type="molecule type" value="Genomic_DNA"/>
</dbReference>
<feature type="transmembrane region" description="Helical" evidence="2">
    <location>
        <begin position="265"/>
        <end position="285"/>
    </location>
</feature>
<sequence>MKSKLIIKTTQPARPLPHLRRSLQTVLISLTLLLVGAVVLTWQLASGGSGSQASGASVLGPPTLPAATVNRILASTPMAGTGEVVEQAARQTNIDDAFALAVWYVETNQGAAGVGLGDRNPGGVRASPSYPSDAGGYTIYPSYAAAIQDWFSIVQQRYIARGLTTVYLIAGPYVGTSSSGSWAAKVMNLMTLYRSEAPPPTPTPTPTPATLKYKIATALQKKAAQQTHTEREDSPPVGASGGASPGVTAAAFTDGSNKSVEQSSVMPVVLGLGCALALALGAIWLRRRQRLLLLDASSASALPASEPVTDTLVLGSVPATTTSAISFSPGLTLSCSERDTDALPHWGVSGEQDIQESVLSAWSEAVPWSGSLPRRPKLQPLATTAAVPLLAGRGAGPGSGLLSRYGTGAGHAATSTSALPAQD</sequence>
<organism evidence="3">
    <name type="scientific">Thermogemmatispora argillosa</name>
    <dbReference type="NCBI Taxonomy" id="2045280"/>
    <lineage>
        <taxon>Bacteria</taxon>
        <taxon>Bacillati</taxon>
        <taxon>Chloroflexota</taxon>
        <taxon>Ktedonobacteria</taxon>
        <taxon>Thermogemmatisporales</taxon>
        <taxon>Thermogemmatisporaceae</taxon>
        <taxon>Thermogemmatispora</taxon>
    </lineage>
</organism>
<protein>
    <submittedName>
        <fullName evidence="3">Uncharacterized protein</fullName>
    </submittedName>
</protein>
<proteinExistence type="predicted"/>
<accession>A0A455T740</accession>
<feature type="region of interest" description="Disordered" evidence="1">
    <location>
        <begin position="222"/>
        <end position="250"/>
    </location>
</feature>
<evidence type="ECO:0000313" key="3">
    <source>
        <dbReference type="EMBL" id="BBH94114.1"/>
    </source>
</evidence>
<keyword evidence="2" id="KW-0472">Membrane</keyword>
<evidence type="ECO:0000256" key="2">
    <source>
        <dbReference type="SAM" id="Phobius"/>
    </source>
</evidence>
<keyword evidence="2" id="KW-1133">Transmembrane helix</keyword>
<dbReference type="AlphaFoldDB" id="A0A455T740"/>
<reference evidence="3" key="1">
    <citation type="submission" date="2018-12" db="EMBL/GenBank/DDBJ databases">
        <title>Novel natural products biosynthetic potential of the class Ktedonobacteria.</title>
        <authorList>
            <person name="Zheng Y."/>
            <person name="Saitou A."/>
            <person name="Wang C.M."/>
            <person name="Toyoda A."/>
            <person name="Minakuchi Y."/>
            <person name="Sekiguchi Y."/>
            <person name="Ueda K."/>
            <person name="Takano H."/>
            <person name="Sakai Y."/>
            <person name="Yokota A."/>
            <person name="Yabe S."/>
        </authorList>
    </citation>
    <scope>NUCLEOTIDE SEQUENCE</scope>
    <source>
        <strain evidence="3">A3-2</strain>
    </source>
</reference>